<reference evidence="1 2" key="1">
    <citation type="journal article" date="2013" name="Genome Announc.">
        <title>Whole-genome sequences of five oyster-associated bacteria show potential for crude oil hydrocarbon degradation.</title>
        <authorList>
            <person name="Chauhan A."/>
            <person name="Green S."/>
            <person name="Pathak A."/>
            <person name="Thomas J."/>
            <person name="Venkatramanan R."/>
        </authorList>
    </citation>
    <scope>NUCLEOTIDE SEQUENCE [LARGE SCALE GENOMIC DNA]</scope>
    <source>
        <strain evidence="1 2">MF109</strain>
    </source>
</reference>
<dbReference type="EMBL" id="ATAO01000206">
    <property type="protein sequence ID" value="EQM74737.1"/>
    <property type="molecule type" value="Genomic_DNA"/>
</dbReference>
<dbReference type="PATRIC" id="fig|1333857.3.peg.2893"/>
<evidence type="ECO:0000313" key="2">
    <source>
        <dbReference type="Proteomes" id="UP000016033"/>
    </source>
</evidence>
<dbReference type="Proteomes" id="UP000016033">
    <property type="component" value="Unassembled WGS sequence"/>
</dbReference>
<sequence>MLGAVEVTQVANSVIEQFTHMIVVQDVLNASAVATSGYQAQVPEQS</sequence>
<evidence type="ECO:0000313" key="1">
    <source>
        <dbReference type="EMBL" id="EQM74737.1"/>
    </source>
</evidence>
<dbReference type="AlphaFoldDB" id="T5KE20"/>
<name>T5KE20_MICMQ</name>
<accession>T5KE20</accession>
<proteinExistence type="predicted"/>
<protein>
    <submittedName>
        <fullName evidence="1">Uncharacterized protein</fullName>
    </submittedName>
</protein>
<organism evidence="1 2">
    <name type="scientific">Microbacterium maritypicum MF109</name>
    <dbReference type="NCBI Taxonomy" id="1333857"/>
    <lineage>
        <taxon>Bacteria</taxon>
        <taxon>Bacillati</taxon>
        <taxon>Actinomycetota</taxon>
        <taxon>Actinomycetes</taxon>
        <taxon>Micrococcales</taxon>
        <taxon>Microbacteriaceae</taxon>
        <taxon>Microbacterium</taxon>
    </lineage>
</organism>
<gene>
    <name evidence="1" type="ORF">L687_04550</name>
</gene>
<comment type="caution">
    <text evidence="1">The sequence shown here is derived from an EMBL/GenBank/DDBJ whole genome shotgun (WGS) entry which is preliminary data.</text>
</comment>